<organism evidence="1">
    <name type="scientific">marine sediment metagenome</name>
    <dbReference type="NCBI Taxonomy" id="412755"/>
    <lineage>
        <taxon>unclassified sequences</taxon>
        <taxon>metagenomes</taxon>
        <taxon>ecological metagenomes</taxon>
    </lineage>
</organism>
<comment type="caution">
    <text evidence="1">The sequence shown here is derived from an EMBL/GenBank/DDBJ whole genome shotgun (WGS) entry which is preliminary data.</text>
</comment>
<dbReference type="AlphaFoldDB" id="A0A0F9DKJ5"/>
<gene>
    <name evidence="1" type="ORF">LCGC14_2187240</name>
</gene>
<dbReference type="EMBL" id="LAZR01028555">
    <property type="protein sequence ID" value="KKL62238.1"/>
    <property type="molecule type" value="Genomic_DNA"/>
</dbReference>
<evidence type="ECO:0000313" key="1">
    <source>
        <dbReference type="EMBL" id="KKL62238.1"/>
    </source>
</evidence>
<accession>A0A0F9DKJ5</accession>
<proteinExistence type="predicted"/>
<reference evidence="1" key="1">
    <citation type="journal article" date="2015" name="Nature">
        <title>Complex archaea that bridge the gap between prokaryotes and eukaryotes.</title>
        <authorList>
            <person name="Spang A."/>
            <person name="Saw J.H."/>
            <person name="Jorgensen S.L."/>
            <person name="Zaremba-Niedzwiedzka K."/>
            <person name="Martijn J."/>
            <person name="Lind A.E."/>
            <person name="van Eijk R."/>
            <person name="Schleper C."/>
            <person name="Guy L."/>
            <person name="Ettema T.J."/>
        </authorList>
    </citation>
    <scope>NUCLEOTIDE SEQUENCE</scope>
</reference>
<protein>
    <submittedName>
        <fullName evidence="1">Uncharacterized protein</fullName>
    </submittedName>
</protein>
<name>A0A0F9DKJ5_9ZZZZ</name>
<sequence length="55" mass="6415">MDIFKHIFSCEECQGEDEPCELTVYIEESRCNDPERCPFNCGPSDWLRKETASEP</sequence>